<name>X1QHD4_9ZZZZ</name>
<reference evidence="1" key="1">
    <citation type="journal article" date="2014" name="Front. Microbiol.">
        <title>High frequency of phylogenetically diverse reductive dehalogenase-homologous genes in deep subseafloor sedimentary metagenomes.</title>
        <authorList>
            <person name="Kawai M."/>
            <person name="Futagami T."/>
            <person name="Toyoda A."/>
            <person name="Takaki Y."/>
            <person name="Nishi S."/>
            <person name="Hori S."/>
            <person name="Arai W."/>
            <person name="Tsubouchi T."/>
            <person name="Morono Y."/>
            <person name="Uchiyama I."/>
            <person name="Ito T."/>
            <person name="Fujiyama A."/>
            <person name="Inagaki F."/>
            <person name="Takami H."/>
        </authorList>
    </citation>
    <scope>NUCLEOTIDE SEQUENCE</scope>
    <source>
        <strain evidence="1">Expedition CK06-06</strain>
    </source>
</reference>
<comment type="caution">
    <text evidence="1">The sequence shown here is derived from an EMBL/GenBank/DDBJ whole genome shotgun (WGS) entry which is preliminary data.</text>
</comment>
<organism evidence="1">
    <name type="scientific">marine sediment metagenome</name>
    <dbReference type="NCBI Taxonomy" id="412755"/>
    <lineage>
        <taxon>unclassified sequences</taxon>
        <taxon>metagenomes</taxon>
        <taxon>ecological metagenomes</taxon>
    </lineage>
</organism>
<evidence type="ECO:0000313" key="1">
    <source>
        <dbReference type="EMBL" id="GAI42679.1"/>
    </source>
</evidence>
<dbReference type="AlphaFoldDB" id="X1QHD4"/>
<dbReference type="EMBL" id="BARV01026591">
    <property type="protein sequence ID" value="GAI42679.1"/>
    <property type="molecule type" value="Genomic_DNA"/>
</dbReference>
<feature type="non-terminal residue" evidence="1">
    <location>
        <position position="1"/>
    </location>
</feature>
<gene>
    <name evidence="1" type="ORF">S06H3_42939</name>
</gene>
<proteinExistence type="predicted"/>
<accession>X1QHD4</accession>
<protein>
    <submittedName>
        <fullName evidence="1">Uncharacterized protein</fullName>
    </submittedName>
</protein>
<sequence>ERGDRRFQREDIDDFLNEKNNTVEKKQKTIMKLVCAWCGNDLGSLDGKGETGTSHGICQDCKEKYFSPEVLKKQWA</sequence>